<evidence type="ECO:0000313" key="2">
    <source>
        <dbReference type="Proteomes" id="UP000219482"/>
    </source>
</evidence>
<accession>A0A286H8P1</accession>
<organism evidence="1 2">
    <name type="scientific">Blastococcus haudaquaticus</name>
    <dbReference type="NCBI Taxonomy" id="1938745"/>
    <lineage>
        <taxon>Bacteria</taxon>
        <taxon>Bacillati</taxon>
        <taxon>Actinomycetota</taxon>
        <taxon>Actinomycetes</taxon>
        <taxon>Geodermatophilales</taxon>
        <taxon>Geodermatophilaceae</taxon>
        <taxon>Blastococcus</taxon>
    </lineage>
</organism>
<dbReference type="Proteomes" id="UP000219482">
    <property type="component" value="Unassembled WGS sequence"/>
</dbReference>
<reference evidence="2" key="1">
    <citation type="submission" date="2017-09" db="EMBL/GenBank/DDBJ databases">
        <authorList>
            <person name="Varghese N."/>
            <person name="Submissions S."/>
        </authorList>
    </citation>
    <scope>NUCLEOTIDE SEQUENCE [LARGE SCALE GENOMIC DNA]</scope>
    <source>
        <strain evidence="2">DSM 44270</strain>
    </source>
</reference>
<proteinExistence type="predicted"/>
<evidence type="ECO:0000313" key="1">
    <source>
        <dbReference type="EMBL" id="SOE04111.1"/>
    </source>
</evidence>
<protein>
    <submittedName>
        <fullName evidence="1">Uncharacterized protein</fullName>
    </submittedName>
</protein>
<keyword evidence="2" id="KW-1185">Reference proteome</keyword>
<dbReference type="EMBL" id="OCNK01000009">
    <property type="protein sequence ID" value="SOE04111.1"/>
    <property type="molecule type" value="Genomic_DNA"/>
</dbReference>
<gene>
    <name evidence="1" type="ORF">SAMN06272739_4465</name>
</gene>
<dbReference type="AlphaFoldDB" id="A0A286H8P1"/>
<name>A0A286H8P1_9ACTN</name>
<sequence length="44" mass="4606">MSCWNTVTRAASVGQGPRSPPLFALGVARRRVVARQVVAGQALA</sequence>